<gene>
    <name evidence="1" type="ORF">GOP47_0003023</name>
</gene>
<comment type="caution">
    <text evidence="1">The sequence shown here is derived from an EMBL/GenBank/DDBJ whole genome shotgun (WGS) entry which is preliminary data.</text>
</comment>
<protein>
    <submittedName>
        <fullName evidence="1">Uncharacterized protein</fullName>
    </submittedName>
</protein>
<dbReference type="AlphaFoldDB" id="A0A9D4VB72"/>
<name>A0A9D4VB72_ADICA</name>
<reference evidence="1" key="1">
    <citation type="submission" date="2021-01" db="EMBL/GenBank/DDBJ databases">
        <title>Adiantum capillus-veneris genome.</title>
        <authorList>
            <person name="Fang Y."/>
            <person name="Liao Q."/>
        </authorList>
    </citation>
    <scope>NUCLEOTIDE SEQUENCE</scope>
    <source>
        <strain evidence="1">H3</strain>
        <tissue evidence="1">Leaf</tissue>
    </source>
</reference>
<organism evidence="1 2">
    <name type="scientific">Adiantum capillus-veneris</name>
    <name type="common">Maidenhair fern</name>
    <dbReference type="NCBI Taxonomy" id="13818"/>
    <lineage>
        <taxon>Eukaryota</taxon>
        <taxon>Viridiplantae</taxon>
        <taxon>Streptophyta</taxon>
        <taxon>Embryophyta</taxon>
        <taxon>Tracheophyta</taxon>
        <taxon>Polypodiopsida</taxon>
        <taxon>Polypodiidae</taxon>
        <taxon>Polypodiales</taxon>
        <taxon>Pteridineae</taxon>
        <taxon>Pteridaceae</taxon>
        <taxon>Vittarioideae</taxon>
        <taxon>Adiantum</taxon>
    </lineage>
</organism>
<dbReference type="EMBL" id="JABFUD020000002">
    <property type="protein sequence ID" value="KAI5083280.1"/>
    <property type="molecule type" value="Genomic_DNA"/>
</dbReference>
<dbReference type="InterPro" id="IPR006476">
    <property type="entry name" value="CHP01589_pln"/>
</dbReference>
<dbReference type="Pfam" id="PF09713">
    <property type="entry name" value="A_thal_3526"/>
    <property type="match status" value="1"/>
</dbReference>
<dbReference type="Proteomes" id="UP000886520">
    <property type="component" value="Chromosome 3"/>
</dbReference>
<evidence type="ECO:0000313" key="2">
    <source>
        <dbReference type="Proteomes" id="UP000886520"/>
    </source>
</evidence>
<proteinExistence type="predicted"/>
<accession>A0A9D4VB72</accession>
<keyword evidence="2" id="KW-1185">Reference proteome</keyword>
<evidence type="ECO:0000313" key="1">
    <source>
        <dbReference type="EMBL" id="KAI5083280.1"/>
    </source>
</evidence>
<sequence>MVQPSMERCVLMKMSREEFMEALAKHAHIDPFGGAGEGKQRVLLGLQHVAKKKTATNERRDPLAHHHHCRR</sequence>